<evidence type="ECO:0000313" key="1">
    <source>
        <dbReference type="EMBL" id="AUV59114.1"/>
    </source>
</evidence>
<reference evidence="1 2" key="1">
    <citation type="submission" date="2018-01" db="EMBL/GenBank/DDBJ databases">
        <title>Characterization of the virulent Escherichia coli phage PMBT57 of the N4-like group with a broad host range.</title>
        <authorList>
            <person name="Koberg S."/>
            <person name="Brinks E."/>
        </authorList>
    </citation>
    <scope>NUCLEOTIDE SEQUENCE [LARGE SCALE GENOMIC DNA]</scope>
</reference>
<organism evidence="1 2">
    <name type="scientific">Escherichia phage PMBT57</name>
    <dbReference type="NCBI Taxonomy" id="2079259"/>
    <lineage>
        <taxon>Viruses</taxon>
        <taxon>Duplodnaviria</taxon>
        <taxon>Heunggongvirae</taxon>
        <taxon>Uroviricota</taxon>
        <taxon>Caudoviricetes</taxon>
        <taxon>Schitoviridae</taxon>
        <taxon>Enquatrovirinae</taxon>
        <taxon>Enquatrovirus</taxon>
        <taxon>Enquatrovirus N4</taxon>
    </lineage>
</organism>
<evidence type="ECO:0000313" key="2">
    <source>
        <dbReference type="Proteomes" id="UP000241665"/>
    </source>
</evidence>
<sequence>MQLGEKQIREMTNSSELVQELFLAELRRLDKVLDSIITRNGETFAVYNSTGFLYLGEFYSSSRSSQQPPSGHRLALANHLLDDMREYLEQAGKLLLEVHMVNQMVFRLVQGCKTYQDVRDALPECLIAMDKQGHLKSLQRTRKAAFTLDNDAMALRQYEKILPIIEYYAGTHLIF</sequence>
<proteinExistence type="predicted"/>
<protein>
    <submittedName>
        <fullName evidence="1">Uncharacterized protein</fullName>
    </submittedName>
</protein>
<name>A0A2K9VA89_9CAUD</name>
<dbReference type="EMBL" id="MG770228">
    <property type="protein sequence ID" value="AUV59114.1"/>
    <property type="molecule type" value="Genomic_DNA"/>
</dbReference>
<dbReference type="Proteomes" id="UP000241665">
    <property type="component" value="Segment"/>
</dbReference>
<accession>A0A2K9VA89</accession>